<evidence type="ECO:0000313" key="3">
    <source>
        <dbReference type="Proteomes" id="UP001143362"/>
    </source>
</evidence>
<keyword evidence="1" id="KW-0812">Transmembrane</keyword>
<organism evidence="2 3">
    <name type="scientific">Candidatus Litorirhabdus singularis</name>
    <dbReference type="NCBI Taxonomy" id="2518993"/>
    <lineage>
        <taxon>Bacteria</taxon>
        <taxon>Pseudomonadati</taxon>
        <taxon>Pseudomonadota</taxon>
        <taxon>Gammaproteobacteria</taxon>
        <taxon>Cellvibrionales</taxon>
        <taxon>Halieaceae</taxon>
        <taxon>Candidatus Litorirhabdus</taxon>
    </lineage>
</organism>
<evidence type="ECO:0000313" key="2">
    <source>
        <dbReference type="EMBL" id="MCX2982800.1"/>
    </source>
</evidence>
<proteinExistence type="predicted"/>
<name>A0ABT3TKM9_9GAMM</name>
<keyword evidence="3" id="KW-1185">Reference proteome</keyword>
<feature type="transmembrane region" description="Helical" evidence="1">
    <location>
        <begin position="38"/>
        <end position="56"/>
    </location>
</feature>
<sequence length="122" mass="13525">MQTVALLCSAVLVVLGLVLLVRPQIMHATVGSLDEGRVRYSIALVRLLLGCVLLAAAENSRYPQIIEVLGWVLVIAGLLIVTLPPVFWRRFIALYKRLPSQLLRFAPLLLIVAASWLVYSFT</sequence>
<dbReference type="EMBL" id="SHNN01000004">
    <property type="protein sequence ID" value="MCX2982800.1"/>
    <property type="molecule type" value="Genomic_DNA"/>
</dbReference>
<gene>
    <name evidence="2" type="ORF">EYC98_18210</name>
</gene>
<feature type="transmembrane region" description="Helical" evidence="1">
    <location>
        <begin position="102"/>
        <end position="121"/>
    </location>
</feature>
<dbReference type="RefSeq" id="WP_279246826.1">
    <property type="nucleotide sequence ID" value="NZ_SHNN01000004.1"/>
</dbReference>
<feature type="transmembrane region" description="Helical" evidence="1">
    <location>
        <begin position="68"/>
        <end position="87"/>
    </location>
</feature>
<keyword evidence="1" id="KW-1133">Transmembrane helix</keyword>
<comment type="caution">
    <text evidence="2">The sequence shown here is derived from an EMBL/GenBank/DDBJ whole genome shotgun (WGS) entry which is preliminary data.</text>
</comment>
<keyword evidence="1" id="KW-0472">Membrane</keyword>
<protein>
    <submittedName>
        <fullName evidence="2">DUF2065 family protein</fullName>
    </submittedName>
</protein>
<accession>A0ABT3TKM9</accession>
<dbReference type="Proteomes" id="UP001143362">
    <property type="component" value="Unassembled WGS sequence"/>
</dbReference>
<evidence type="ECO:0000256" key="1">
    <source>
        <dbReference type="SAM" id="Phobius"/>
    </source>
</evidence>
<reference evidence="2" key="1">
    <citation type="submission" date="2019-02" db="EMBL/GenBank/DDBJ databases">
        <authorList>
            <person name="Li S.-H."/>
        </authorList>
    </citation>
    <scope>NUCLEOTIDE SEQUENCE</scope>
    <source>
        <strain evidence="2">IMCC14734</strain>
    </source>
</reference>